<protein>
    <submittedName>
        <fullName evidence="2">Uncharacterized protein</fullName>
    </submittedName>
</protein>
<keyword evidence="3" id="KW-1185">Reference proteome</keyword>
<feature type="compositionally biased region" description="Basic and acidic residues" evidence="1">
    <location>
        <begin position="85"/>
        <end position="102"/>
    </location>
</feature>
<evidence type="ECO:0000256" key="1">
    <source>
        <dbReference type="SAM" id="MobiDB-lite"/>
    </source>
</evidence>
<gene>
    <name evidence="2" type="ORF">PHMEG_00011317</name>
</gene>
<reference evidence="3" key="1">
    <citation type="submission" date="2017-03" db="EMBL/GenBank/DDBJ databases">
        <title>Phytopthora megakarya and P. palmivora, two closely related causual agents of cacao black pod achieved similar genome size and gene model numbers by different mechanisms.</title>
        <authorList>
            <person name="Ali S."/>
            <person name="Shao J."/>
            <person name="Larry D.J."/>
            <person name="Kronmiller B."/>
            <person name="Shen D."/>
            <person name="Strem M.D."/>
            <person name="Melnick R.L."/>
            <person name="Guiltinan M.J."/>
            <person name="Tyler B.M."/>
            <person name="Meinhardt L.W."/>
            <person name="Bailey B.A."/>
        </authorList>
    </citation>
    <scope>NUCLEOTIDE SEQUENCE [LARGE SCALE GENOMIC DNA]</scope>
    <source>
        <strain evidence="3">zdho120</strain>
    </source>
</reference>
<dbReference type="Proteomes" id="UP000198211">
    <property type="component" value="Unassembled WGS sequence"/>
</dbReference>
<dbReference type="EMBL" id="NBNE01001191">
    <property type="protein sequence ID" value="OWZ15110.1"/>
    <property type="molecule type" value="Genomic_DNA"/>
</dbReference>
<feature type="region of interest" description="Disordered" evidence="1">
    <location>
        <begin position="79"/>
        <end position="102"/>
    </location>
</feature>
<comment type="caution">
    <text evidence="2">The sequence shown here is derived from an EMBL/GenBank/DDBJ whole genome shotgun (WGS) entry which is preliminary data.</text>
</comment>
<dbReference type="OrthoDB" id="126005at2759"/>
<sequence length="102" mass="11423">MSSWLQEIHDTGRALANLSRVIDHNLTVNVILMGVFSRTMTSSSRPTLQQLLNTLKSEKEMEEIVRDAEDEDCKIMHVTKKQKHGTVDESEMGHAKGAGDKS</sequence>
<proteinExistence type="predicted"/>
<accession>A0A225WE25</accession>
<dbReference type="AlphaFoldDB" id="A0A225WE25"/>
<organism evidence="2 3">
    <name type="scientific">Phytophthora megakarya</name>
    <dbReference type="NCBI Taxonomy" id="4795"/>
    <lineage>
        <taxon>Eukaryota</taxon>
        <taxon>Sar</taxon>
        <taxon>Stramenopiles</taxon>
        <taxon>Oomycota</taxon>
        <taxon>Peronosporomycetes</taxon>
        <taxon>Peronosporales</taxon>
        <taxon>Peronosporaceae</taxon>
        <taxon>Phytophthora</taxon>
    </lineage>
</organism>
<evidence type="ECO:0000313" key="2">
    <source>
        <dbReference type="EMBL" id="OWZ15110.1"/>
    </source>
</evidence>
<evidence type="ECO:0000313" key="3">
    <source>
        <dbReference type="Proteomes" id="UP000198211"/>
    </source>
</evidence>
<name>A0A225WE25_9STRA</name>